<dbReference type="SUPFAM" id="SSF52540">
    <property type="entry name" value="P-loop containing nucleoside triphosphate hydrolases"/>
    <property type="match status" value="1"/>
</dbReference>
<dbReference type="GO" id="GO:0005524">
    <property type="term" value="F:ATP binding"/>
    <property type="evidence" value="ECO:0007669"/>
    <property type="project" value="InterPro"/>
</dbReference>
<dbReference type="Pfam" id="PF00485">
    <property type="entry name" value="PRK"/>
    <property type="match status" value="1"/>
</dbReference>
<dbReference type="Proteomes" id="UP000244523">
    <property type="component" value="Unassembled WGS sequence"/>
</dbReference>
<evidence type="ECO:0000259" key="1">
    <source>
        <dbReference type="Pfam" id="PF00485"/>
    </source>
</evidence>
<proteinExistence type="predicted"/>
<dbReference type="RefSeq" id="WP_108384708.1">
    <property type="nucleotide sequence ID" value="NZ_QBUD01000001.1"/>
</dbReference>
<dbReference type="PANTHER" id="PTHR10285">
    <property type="entry name" value="URIDINE KINASE"/>
    <property type="match status" value="1"/>
</dbReference>
<keyword evidence="2" id="KW-0418">Kinase</keyword>
<dbReference type="InterPro" id="IPR006083">
    <property type="entry name" value="PRK/URK"/>
</dbReference>
<dbReference type="InterPro" id="IPR027417">
    <property type="entry name" value="P-loop_NTPase"/>
</dbReference>
<evidence type="ECO:0000313" key="3">
    <source>
        <dbReference type="Proteomes" id="UP000244523"/>
    </source>
</evidence>
<sequence length="217" mass="24092">MNSFVDHVNTLAESLQSRTSARTLVAITGAPASGKSTFAAELVRLLNLRKRKAVVVPMDGFHLDNRILEERSLQQRKGAPETFDAPGFVRLVEALKTGDEVFAPVFDRTRDISIGGAVAVPSDAEFVVVEGNYLMFDEAPWTALADLWDVTARLDVPMPELRARLIQRWLSLNYSRTVATRRAESNDIPNAQRVTDKALECQFTFDGQPHPRPSLSV</sequence>
<organism evidence="2 3">
    <name type="scientific">Yoonia sediminilitoris</name>
    <dbReference type="NCBI Taxonomy" id="1286148"/>
    <lineage>
        <taxon>Bacteria</taxon>
        <taxon>Pseudomonadati</taxon>
        <taxon>Pseudomonadota</taxon>
        <taxon>Alphaproteobacteria</taxon>
        <taxon>Rhodobacterales</taxon>
        <taxon>Paracoccaceae</taxon>
        <taxon>Yoonia</taxon>
    </lineage>
</organism>
<keyword evidence="3" id="KW-1185">Reference proteome</keyword>
<reference evidence="2 3" key="1">
    <citation type="submission" date="2018-04" db="EMBL/GenBank/DDBJ databases">
        <title>Genomic Encyclopedia of Archaeal and Bacterial Type Strains, Phase II (KMG-II): from individual species to whole genera.</title>
        <authorList>
            <person name="Goeker M."/>
        </authorList>
    </citation>
    <scope>NUCLEOTIDE SEQUENCE [LARGE SCALE GENOMIC DNA]</scope>
    <source>
        <strain evidence="2 3">DSM 29955</strain>
    </source>
</reference>
<dbReference type="OrthoDB" id="1550976at2"/>
<gene>
    <name evidence="2" type="ORF">C8N45_101614</name>
</gene>
<dbReference type="GO" id="GO:0016301">
    <property type="term" value="F:kinase activity"/>
    <property type="evidence" value="ECO:0007669"/>
    <property type="project" value="UniProtKB-KW"/>
</dbReference>
<keyword evidence="2" id="KW-0808">Transferase</keyword>
<dbReference type="AlphaFoldDB" id="A0A2T6KR41"/>
<comment type="caution">
    <text evidence="2">The sequence shown here is derived from an EMBL/GenBank/DDBJ whole genome shotgun (WGS) entry which is preliminary data.</text>
</comment>
<accession>A0A2T6KR41</accession>
<evidence type="ECO:0000313" key="2">
    <source>
        <dbReference type="EMBL" id="PUB19023.1"/>
    </source>
</evidence>
<dbReference type="EMBL" id="QBUD01000001">
    <property type="protein sequence ID" value="PUB19023.1"/>
    <property type="molecule type" value="Genomic_DNA"/>
</dbReference>
<dbReference type="Gene3D" id="3.40.50.300">
    <property type="entry name" value="P-loop containing nucleotide triphosphate hydrolases"/>
    <property type="match status" value="1"/>
</dbReference>
<feature type="domain" description="Phosphoribulokinase/uridine kinase" evidence="1">
    <location>
        <begin position="25"/>
        <end position="156"/>
    </location>
</feature>
<name>A0A2T6KR41_9RHOB</name>
<protein>
    <submittedName>
        <fullName evidence="2">Phosphoribulokinase/uridine kinase family protein</fullName>
    </submittedName>
</protein>